<dbReference type="Pfam" id="PF00975">
    <property type="entry name" value="Thioesterase"/>
    <property type="match status" value="1"/>
</dbReference>
<dbReference type="SUPFAM" id="SSF56801">
    <property type="entry name" value="Acetyl-CoA synthetase-like"/>
    <property type="match status" value="1"/>
</dbReference>
<organism evidence="4 5">
    <name type="scientific">Sclerotinia sclerotiorum (strain ATCC 18683 / 1980 / Ss-1)</name>
    <name type="common">White mold</name>
    <name type="synonym">Whetzelinia sclerotiorum</name>
    <dbReference type="NCBI Taxonomy" id="665079"/>
    <lineage>
        <taxon>Eukaryota</taxon>
        <taxon>Fungi</taxon>
        <taxon>Dikarya</taxon>
        <taxon>Ascomycota</taxon>
        <taxon>Pezizomycotina</taxon>
        <taxon>Leotiomycetes</taxon>
        <taxon>Helotiales</taxon>
        <taxon>Sclerotiniaceae</taxon>
        <taxon>Sclerotinia</taxon>
    </lineage>
</organism>
<dbReference type="InterPro" id="IPR020806">
    <property type="entry name" value="PKS_PP-bd"/>
</dbReference>
<feature type="domain" description="Carrier" evidence="3">
    <location>
        <begin position="632"/>
        <end position="711"/>
    </location>
</feature>
<reference evidence="5" key="1">
    <citation type="journal article" date="2017" name="Genome Biol. Evol.">
        <title>The complete genome sequence of the phytopathogenic fungus Sclerotinia sclerotiorum reveals insights into the genome architecture of broad host range pathogens.</title>
        <authorList>
            <person name="Derbyshire M."/>
            <person name="Denton-Giles M."/>
            <person name="Hegedus D."/>
            <person name="Seifbarghy S."/>
            <person name="Rollins J."/>
            <person name="van Kan J."/>
            <person name="Seidl M.F."/>
            <person name="Faino L."/>
            <person name="Mbengue M."/>
            <person name="Navaud O."/>
            <person name="Raffaele S."/>
            <person name="Hammond-Kosack K."/>
            <person name="Heard S."/>
            <person name="Oliver R."/>
        </authorList>
    </citation>
    <scope>NUCLEOTIDE SEQUENCE [LARGE SCALE GENOMIC DNA]</scope>
    <source>
        <strain evidence="5">ATCC 18683 / 1980 / Ss-1</strain>
    </source>
</reference>
<dbReference type="Proteomes" id="UP000177798">
    <property type="component" value="Chromosome 5"/>
</dbReference>
<dbReference type="InterPro" id="IPR042099">
    <property type="entry name" value="ANL_N_sf"/>
</dbReference>
<dbReference type="InterPro" id="IPR020845">
    <property type="entry name" value="AMP-binding_CS"/>
</dbReference>
<dbReference type="SMART" id="SM00824">
    <property type="entry name" value="PKS_TE"/>
    <property type="match status" value="1"/>
</dbReference>
<dbReference type="PROSITE" id="PS00455">
    <property type="entry name" value="AMP_BINDING"/>
    <property type="match status" value="1"/>
</dbReference>
<dbReference type="Gene3D" id="3.40.50.12780">
    <property type="entry name" value="N-terminal domain of ligase-like"/>
    <property type="match status" value="1"/>
</dbReference>
<accession>A0A1D9Q303</accession>
<dbReference type="Gene3D" id="3.40.50.1820">
    <property type="entry name" value="alpha/beta hydrolase"/>
    <property type="match status" value="1"/>
</dbReference>
<name>A0A1D9Q303_SCLS1</name>
<gene>
    <name evidence="4" type="ORF">sscle_05g040980</name>
</gene>
<dbReference type="InterPro" id="IPR009081">
    <property type="entry name" value="PP-bd_ACP"/>
</dbReference>
<sequence>MSPAAAMESDSAAAGTAVVVEGPLQINPLQYRSAGITMYRIQLGRVQQFRSIQLLSHLNHTLSMSFHILDLLEDAASNAPDKGLYFYKAGSVSPPQFLSYQGLLAKAKFNADILKKKNIAANGSIVLLHLDSHVDYIEWFWSVIAAGAIPAVSTPLASDLVARERHLLHLENILESPKVLTIERIRGELSSVPTLDVTSIEALSLYGKSTDEVKVNGKANTNGYHRHPDAPALLMLTSGSTGNAKAVELRHEQILASVKGKSAATSTAGQDVFLNWIGFDHVACLTEIHMHAMLCGATQIHVPAVELLRAPPMFFKVIEKHAVSHTFAPNFFLATVVRAIRSQNPPEQYDLSSLRTVVSGGEANVVSTGLDFTQIIVSMGAAATSLQTAFGMTETSAASHYHQHFPTLEKNADLKFCSVGRTINSVRQRITDDEGNVMSPGEGGNLELSGPAVFKAYHNNPEATESSFSPDGWFKTGDKGYIDDSGNLILSGRAKDSIIINGLKYFSHELESALEGAKISGVTPSFTASFSTWPKGADSEELVIIFLPEAGIADDDAAFAATIDAIGKQSALYCSKNPIDIIPLPLELLPKSALGKLSRPKSKIAYEAGRYDEYRFAAKARVSAYKKRSRVAPTTATEKALIEVFATEFGLDKDEVGVENSLTDMGVDSIQLIRFKALVQDHLKLDQEIPMISLLQNPSIKGLAEVLLQLEKGVKAYDPIVQLQNGTSNSPPIFFFHPGLGEILVFLNLSKFFSDRQVYAIRAPGFNPGEEMHKSIDDMTDTYLTAIRKKQPEGPYVLVGYSFGAMIAFEIAKKIEASGGKVGFIGTLNLPPHIKFRMIELDWTELLLNLVYFLGFITEDEAHAMSPEMHTLPQEEVLSRIMKVAPKDRLVELDLNEKKLQHWAALSSKLQGLAHDYDPSGMVERMDVFYAVPLIAVGRDKGKWLEDHLLAWNDFVRSDVEFHDVPGSHYTMMNQENVFELQKSMKAAMAKRNVL</sequence>
<dbReference type="Pfam" id="PF00550">
    <property type="entry name" value="PP-binding"/>
    <property type="match status" value="1"/>
</dbReference>
<evidence type="ECO:0000313" key="4">
    <source>
        <dbReference type="EMBL" id="APA09328.1"/>
    </source>
</evidence>
<keyword evidence="2" id="KW-0597">Phosphoprotein</keyword>
<dbReference type="OrthoDB" id="10253869at2759"/>
<dbReference type="Gene3D" id="1.10.1200.10">
    <property type="entry name" value="ACP-like"/>
    <property type="match status" value="1"/>
</dbReference>
<dbReference type="EMBL" id="CP017818">
    <property type="protein sequence ID" value="APA09328.1"/>
    <property type="molecule type" value="Genomic_DNA"/>
</dbReference>
<dbReference type="PANTHER" id="PTHR24096">
    <property type="entry name" value="LONG-CHAIN-FATTY-ACID--COA LIGASE"/>
    <property type="match status" value="1"/>
</dbReference>
<dbReference type="AlphaFoldDB" id="A0A1D9Q303"/>
<evidence type="ECO:0000313" key="5">
    <source>
        <dbReference type="Proteomes" id="UP000177798"/>
    </source>
</evidence>
<dbReference type="SMART" id="SM00823">
    <property type="entry name" value="PKS_PP"/>
    <property type="match status" value="1"/>
</dbReference>
<dbReference type="PANTHER" id="PTHR24096:SF267">
    <property type="entry name" value="MALONATE--COA LIGASE ACSF3, MITOCHONDRIAL"/>
    <property type="match status" value="1"/>
</dbReference>
<dbReference type="InterPro" id="IPR020802">
    <property type="entry name" value="TesA-like"/>
</dbReference>
<dbReference type="GO" id="GO:0031177">
    <property type="term" value="F:phosphopantetheine binding"/>
    <property type="evidence" value="ECO:0007669"/>
    <property type="project" value="InterPro"/>
</dbReference>
<protein>
    <recommendedName>
        <fullName evidence="3">Carrier domain-containing protein</fullName>
    </recommendedName>
</protein>
<dbReference type="SUPFAM" id="SSF47336">
    <property type="entry name" value="ACP-like"/>
    <property type="match status" value="1"/>
</dbReference>
<dbReference type="Pfam" id="PF00501">
    <property type="entry name" value="AMP-binding"/>
    <property type="match status" value="1"/>
</dbReference>
<dbReference type="SUPFAM" id="SSF53474">
    <property type="entry name" value="alpha/beta-Hydrolases"/>
    <property type="match status" value="1"/>
</dbReference>
<dbReference type="InterPro" id="IPR000873">
    <property type="entry name" value="AMP-dep_synth/lig_dom"/>
</dbReference>
<proteinExistence type="predicted"/>
<dbReference type="PROSITE" id="PS50075">
    <property type="entry name" value="CARRIER"/>
    <property type="match status" value="1"/>
</dbReference>
<dbReference type="VEuPathDB" id="FungiDB:sscle_05g040980"/>
<dbReference type="InterPro" id="IPR036736">
    <property type="entry name" value="ACP-like_sf"/>
</dbReference>
<dbReference type="InterPro" id="IPR029058">
    <property type="entry name" value="AB_hydrolase_fold"/>
</dbReference>
<dbReference type="InterPro" id="IPR045851">
    <property type="entry name" value="AMP-bd_C_sf"/>
</dbReference>
<evidence type="ECO:0000259" key="3">
    <source>
        <dbReference type="PROSITE" id="PS50075"/>
    </source>
</evidence>
<evidence type="ECO:0000256" key="1">
    <source>
        <dbReference type="ARBA" id="ARBA00022450"/>
    </source>
</evidence>
<evidence type="ECO:0000256" key="2">
    <source>
        <dbReference type="ARBA" id="ARBA00022553"/>
    </source>
</evidence>
<dbReference type="InterPro" id="IPR001031">
    <property type="entry name" value="Thioesterase"/>
</dbReference>
<dbReference type="Gene3D" id="3.30.300.30">
    <property type="match status" value="1"/>
</dbReference>
<keyword evidence="1" id="KW-0596">Phosphopantetheine</keyword>